<evidence type="ECO:0000256" key="2">
    <source>
        <dbReference type="SAM" id="MobiDB-lite"/>
    </source>
</evidence>
<dbReference type="PANTHER" id="PTHR15678">
    <property type="entry name" value="ANTIGEN MLAA-22-RELATED"/>
    <property type="match status" value="1"/>
</dbReference>
<feature type="coiled-coil region" evidence="1">
    <location>
        <begin position="277"/>
        <end position="304"/>
    </location>
</feature>
<proteinExistence type="predicted"/>
<dbReference type="Proteomes" id="UP001175271">
    <property type="component" value="Unassembled WGS sequence"/>
</dbReference>
<evidence type="ECO:0000256" key="1">
    <source>
        <dbReference type="SAM" id="Coils"/>
    </source>
</evidence>
<accession>A0AA39MBL0</accession>
<keyword evidence="3" id="KW-0472">Membrane</keyword>
<gene>
    <name evidence="4" type="ORF">QR680_010378</name>
</gene>
<keyword evidence="5" id="KW-1185">Reference proteome</keyword>
<keyword evidence="1" id="KW-0175">Coiled coil</keyword>
<dbReference type="Pfam" id="PF10344">
    <property type="entry name" value="Hobbit"/>
    <property type="match status" value="1"/>
</dbReference>
<reference evidence="4" key="1">
    <citation type="submission" date="2023-06" db="EMBL/GenBank/DDBJ databases">
        <title>Genomic analysis of the entomopathogenic nematode Steinernema hermaphroditum.</title>
        <authorList>
            <person name="Schwarz E.M."/>
            <person name="Heppert J.K."/>
            <person name="Baniya A."/>
            <person name="Schwartz H.T."/>
            <person name="Tan C.-H."/>
            <person name="Antoshechkin I."/>
            <person name="Sternberg P.W."/>
            <person name="Goodrich-Blair H."/>
            <person name="Dillman A.R."/>
        </authorList>
    </citation>
    <scope>NUCLEOTIDE SEQUENCE</scope>
    <source>
        <strain evidence="4">PS9179</strain>
        <tissue evidence="4">Whole animal</tissue>
    </source>
</reference>
<protein>
    <recommendedName>
        <fullName evidence="6">FMP27 C-terminal domain-containing protein</fullName>
    </recommendedName>
</protein>
<sequence length="671" mass="75959">MSHLPTSPAAMHDQEDTEGGARDTTERLLNVIARLESRPALIWAGNGPFDRAVPVEDALVIFPNMKLEDQQLTPNHLLTVHDLRASWNVQNRDTCLAIADGVQKAHILKKILSTKVVRNLNLETLLAQQQRSDYELKTSEVERSPGSGQSECEAAYTPARVEARSAPSEELMLEAVDENVDCFTLKHNMLEVSTNAEQYQMILDIVNNLVLFVDPKKKESEKKRMAVWFTYAEQGLDVVRAKNLSLQSNLRSIVARTRAAENELFFQQKVFDEAPESDLLRSENEELKREISALKKQQYQMIDELAMTISCYKEREVEYLMEERQQHSNEEEFQVVARRFEVCFEDCAWKLTELDGQIILSEMQIRDFLYTRTARINNSDDHLLEIRTVKVINRLPDAKDLAPVGGISVMQHFEVNVVPMNAKITYKFFDKMMSFFFPRKNVHESSKDLPVVDTTADDVSSQASGSMSLARSYRGAVNGSFRKTNEQLPAKVVLLVMLSDIDKIKISLFVDMSDVPILFTEAVIRCIDKKSLADIVKTPTPQIRHTNAFMIVEAVLTLVVGLPIFLFLVRKCAESILSQVLSLKTGLDVAVKVNSFGFWYLSNIRIPLNNKFDVGIREIRLASVQLRSAASTFVELHCVSIEITGIHCDLRNADGAVGADLLFIYFETVNK</sequence>
<evidence type="ECO:0000313" key="5">
    <source>
        <dbReference type="Proteomes" id="UP001175271"/>
    </source>
</evidence>
<evidence type="ECO:0008006" key="6">
    <source>
        <dbReference type="Google" id="ProtNLM"/>
    </source>
</evidence>
<evidence type="ECO:0000313" key="4">
    <source>
        <dbReference type="EMBL" id="KAK0427699.1"/>
    </source>
</evidence>
<organism evidence="4 5">
    <name type="scientific">Steinernema hermaphroditum</name>
    <dbReference type="NCBI Taxonomy" id="289476"/>
    <lineage>
        <taxon>Eukaryota</taxon>
        <taxon>Metazoa</taxon>
        <taxon>Ecdysozoa</taxon>
        <taxon>Nematoda</taxon>
        <taxon>Chromadorea</taxon>
        <taxon>Rhabditida</taxon>
        <taxon>Tylenchina</taxon>
        <taxon>Panagrolaimomorpha</taxon>
        <taxon>Strongyloidoidea</taxon>
        <taxon>Steinernematidae</taxon>
        <taxon>Steinernema</taxon>
    </lineage>
</organism>
<keyword evidence="3" id="KW-1133">Transmembrane helix</keyword>
<dbReference type="AlphaFoldDB" id="A0AA39MBL0"/>
<comment type="caution">
    <text evidence="4">The sequence shown here is derived from an EMBL/GenBank/DDBJ whole genome shotgun (WGS) entry which is preliminary data.</text>
</comment>
<dbReference type="PANTHER" id="PTHR15678:SF6">
    <property type="entry name" value="BRIDGE-LIKE LIPID TRANSFER PROTEIN FAMILY MEMBER 2"/>
    <property type="match status" value="1"/>
</dbReference>
<dbReference type="InterPro" id="IPR045167">
    <property type="entry name" value="Hobbit"/>
</dbReference>
<feature type="transmembrane region" description="Helical" evidence="3">
    <location>
        <begin position="548"/>
        <end position="569"/>
    </location>
</feature>
<keyword evidence="3" id="KW-0812">Transmembrane</keyword>
<dbReference type="EMBL" id="JAUCMV010000001">
    <property type="protein sequence ID" value="KAK0427699.1"/>
    <property type="molecule type" value="Genomic_DNA"/>
</dbReference>
<feature type="region of interest" description="Disordered" evidence="2">
    <location>
        <begin position="1"/>
        <end position="23"/>
    </location>
</feature>
<evidence type="ECO:0000256" key="3">
    <source>
        <dbReference type="SAM" id="Phobius"/>
    </source>
</evidence>
<name>A0AA39MBL0_9BILA</name>